<dbReference type="Pfam" id="PF12455">
    <property type="entry name" value="Dynactin"/>
    <property type="match status" value="1"/>
</dbReference>
<evidence type="ECO:0000313" key="13">
    <source>
        <dbReference type="Proteomes" id="UP000278807"/>
    </source>
</evidence>
<dbReference type="PROSITE" id="PS50245">
    <property type="entry name" value="CAP_GLY_2"/>
    <property type="match status" value="1"/>
</dbReference>
<keyword evidence="5" id="KW-0493">Microtubule</keyword>
<evidence type="ECO:0000256" key="1">
    <source>
        <dbReference type="ARBA" id="ARBA00004245"/>
    </source>
</evidence>
<organism evidence="14">
    <name type="scientific">Rodentolepis nana</name>
    <name type="common">Dwarf tapeworm</name>
    <name type="synonym">Hymenolepis nana</name>
    <dbReference type="NCBI Taxonomy" id="102285"/>
    <lineage>
        <taxon>Eukaryota</taxon>
        <taxon>Metazoa</taxon>
        <taxon>Spiralia</taxon>
        <taxon>Lophotrochozoa</taxon>
        <taxon>Platyhelminthes</taxon>
        <taxon>Cestoda</taxon>
        <taxon>Eucestoda</taxon>
        <taxon>Cyclophyllidea</taxon>
        <taxon>Hymenolepididae</taxon>
        <taxon>Rodentolepis</taxon>
    </lineage>
</organism>
<evidence type="ECO:0000256" key="7">
    <source>
        <dbReference type="ARBA" id="ARBA00023054"/>
    </source>
</evidence>
<accession>A0A158QGH9</accession>
<dbReference type="InterPro" id="IPR036859">
    <property type="entry name" value="CAP-Gly_dom_sf"/>
</dbReference>
<evidence type="ECO:0000313" key="14">
    <source>
        <dbReference type="WBParaSite" id="HNAJ_0000010901-mRNA-1"/>
    </source>
</evidence>
<evidence type="ECO:0000256" key="6">
    <source>
        <dbReference type="ARBA" id="ARBA00023017"/>
    </source>
</evidence>
<comment type="subcellular location">
    <subcellularLocation>
        <location evidence="1">Cytoplasm</location>
        <location evidence="1">Cytoskeleton</location>
    </subcellularLocation>
</comment>
<feature type="domain" description="CAP-Gly" evidence="11">
    <location>
        <begin position="27"/>
        <end position="69"/>
    </location>
</feature>
<dbReference type="InterPro" id="IPR022157">
    <property type="entry name" value="Dynactin"/>
</dbReference>
<comment type="similarity">
    <text evidence="2">Belongs to the dynactin 150 kDa subunit family.</text>
</comment>
<evidence type="ECO:0000313" key="12">
    <source>
        <dbReference type="EMBL" id="VDN95969.1"/>
    </source>
</evidence>
<feature type="compositionally biased region" description="Polar residues" evidence="10">
    <location>
        <begin position="247"/>
        <end position="264"/>
    </location>
</feature>
<keyword evidence="8" id="KW-0206">Cytoskeleton</keyword>
<feature type="coiled-coil region" evidence="9">
    <location>
        <begin position="569"/>
        <end position="617"/>
    </location>
</feature>
<gene>
    <name evidence="12" type="ORF">HNAJ_LOCUS110</name>
</gene>
<sequence length="1447" mass="159659">MEEPRLRIGSQVVVTGKGVEGTVAYIGTTQFSAGKWIGLVLKEPVGKNNGTVQGKRYFNCEENYGLFVRPSQLSLLGPDGLISLMNTSISSATSEVGSSRMSASRVDGLRKPGQMSKPSISKADTKNNQPIGYSRRKDSSLTRSQHKPPSSNSSRTSLSSSTTKLNRSSIAISQDDLAKSDISGRMSTSQTSASTKPPASSASPSVTKPPSRTSSTSAFAADSSSDRRTSTAIPRPKELVKDPAPTTVISTSQPEISEPSTTSAPDVVEQIEQVPSDVRIELENLRSEVKDLTEKLEVLKSKRVEDRGKLKEAETLKVQLAQLEENRKLMQEKSFDLQRQLAQANSEKAEIQAAFDRFKEEMGDTMDVVEMATLDKEMAEEKLETANLEIENLKEKIEELTLENQIMKEEQATTPLASGDGEENSAVPTLAQWRQLEQQNERMKVGLVTFRDLVNQNKQEIAALTKEVTTLQTEVSRLNAEKTRLSEDLKQSVEHTIELKEQVDAALGADKVVSVLTQKNLELEEAVEKLTEERNCLEALCETNDELLEGEHDRQLELADQLDLAMGHQRELLRQLEASRETVADYEQTISKFREVVTQLQTQNTQLNQSLANALRSASSANLAAMAADQSATQAEASALILGNPVGRQVEAQTVAKASLIEMELRKLDAEQGIRHVKWISAFLPEEFSRPAGDNDAILTLLLVDRLIFKCELLSTQVRKRYPLPSCIRGLGTQNGFQSPLPTESAPVKFTAGGDEMDEIDVFKTKAEMANFTSFLILLLNYWQGLLQQLKSVLSSCHVKHFSKLVALYSDFSYGHEGILDSLLDLFKRDQLDDAVSLEKLISSIQFFVNVHRVHVVPVIQSPSEIMNSTEIMSAFARTVLAASEVITVDASCLAAFIGQSLDIVDPKSEISGDGILGKLLSHLGRLAASIRSQARSIRRRLPTNSEAQPLSIPVSLSSSLDSALHKLFICTLCLYSTAKNTGQMVATQMAEHSALDASAVLRDCLAPVVQATLSEADVPLGGNISPDQALSSLLEGVASQVSATATAMEHGEYDFDGSKQPKAQEPILQRALAFRNAQSELESYKGKLELKDVEVLELRRELKARMDDISEMTVRVNMAEKKLETSGRGNLEKIADLEDRLQKMKSQREQTEKEFGQAMDGMQSDLAKMEKENTELREMLRKSGGFNFGKPISSLLHSSGDLDSDGSGTPMSPMTLASKLSAYRDNSAMLNEMEGLRETVRYLTSEVTKLRGRKFHEDVMSLTPLNVPYCNQRKRLEALADDEGNSEKENMKLPSSLSLTEVSRRVNAAVNNYYHVLATTRLIRLAGDESPEAQMAREKERLLQAKRGLEKVLTLLLFYLIILIAQDDLLNYAKQRPGYGIVKADLTTFTSKRTAHRLGMDGDRQLLARITVPNSGIEQIRAKNRAIRVSVNQFRDIVNALVANLN</sequence>
<feature type="coiled-coil region" evidence="9">
    <location>
        <begin position="1135"/>
        <end position="1180"/>
    </location>
</feature>
<evidence type="ECO:0000256" key="10">
    <source>
        <dbReference type="SAM" id="MobiDB-lite"/>
    </source>
</evidence>
<dbReference type="SMART" id="SM01052">
    <property type="entry name" value="CAP_GLY"/>
    <property type="match status" value="1"/>
</dbReference>
<dbReference type="InterPro" id="IPR000938">
    <property type="entry name" value="CAP-Gly_domain"/>
</dbReference>
<keyword evidence="4" id="KW-0963">Cytoplasm</keyword>
<dbReference type="WBParaSite" id="HNAJ_0000010901-mRNA-1">
    <property type="protein sequence ID" value="HNAJ_0000010901-mRNA-1"/>
    <property type="gene ID" value="HNAJ_0000010901"/>
</dbReference>
<proteinExistence type="inferred from homology"/>
<feature type="coiled-coil region" evidence="9">
    <location>
        <begin position="454"/>
        <end position="488"/>
    </location>
</feature>
<feature type="coiled-coil region" evidence="9">
    <location>
        <begin position="282"/>
        <end position="410"/>
    </location>
</feature>
<protein>
    <recommendedName>
        <fullName evidence="3">Dynactin subunit 1</fullName>
    </recommendedName>
</protein>
<feature type="compositionally biased region" description="Low complexity" evidence="10">
    <location>
        <begin position="187"/>
        <end position="223"/>
    </location>
</feature>
<dbReference type="Gene3D" id="2.30.30.190">
    <property type="entry name" value="CAP Gly-rich-like domain"/>
    <property type="match status" value="1"/>
</dbReference>
<reference evidence="14" key="1">
    <citation type="submission" date="2016-04" db="UniProtKB">
        <authorList>
            <consortium name="WormBaseParasite"/>
        </authorList>
    </citation>
    <scope>IDENTIFICATION</scope>
</reference>
<dbReference type="STRING" id="102285.A0A158QGH9"/>
<keyword evidence="6" id="KW-0243">Dynein</keyword>
<evidence type="ECO:0000259" key="11">
    <source>
        <dbReference type="PROSITE" id="PS50245"/>
    </source>
</evidence>
<dbReference type="OrthoDB" id="2130750at2759"/>
<dbReference type="PROSITE" id="PS00845">
    <property type="entry name" value="CAP_GLY_1"/>
    <property type="match status" value="1"/>
</dbReference>
<keyword evidence="13" id="KW-1185">Reference proteome</keyword>
<dbReference type="Proteomes" id="UP000278807">
    <property type="component" value="Unassembled WGS sequence"/>
</dbReference>
<feature type="compositionally biased region" description="Low complexity" evidence="10">
    <location>
        <begin position="147"/>
        <end position="169"/>
    </location>
</feature>
<evidence type="ECO:0000256" key="9">
    <source>
        <dbReference type="SAM" id="Coils"/>
    </source>
</evidence>
<dbReference type="PANTHER" id="PTHR18916">
    <property type="entry name" value="DYNACTIN 1-RELATED MICROTUBULE-BINDING"/>
    <property type="match status" value="1"/>
</dbReference>
<feature type="compositionally biased region" description="Basic and acidic residues" evidence="10">
    <location>
        <begin position="224"/>
        <end position="241"/>
    </location>
</feature>
<feature type="region of interest" description="Disordered" evidence="10">
    <location>
        <begin position="93"/>
        <end position="264"/>
    </location>
</feature>
<evidence type="ECO:0000256" key="2">
    <source>
        <dbReference type="ARBA" id="ARBA00011010"/>
    </source>
</evidence>
<dbReference type="Pfam" id="PF01302">
    <property type="entry name" value="CAP_GLY"/>
    <property type="match status" value="1"/>
</dbReference>
<evidence type="ECO:0000256" key="5">
    <source>
        <dbReference type="ARBA" id="ARBA00022701"/>
    </source>
</evidence>
<reference evidence="12 13" key="2">
    <citation type="submission" date="2018-11" db="EMBL/GenBank/DDBJ databases">
        <authorList>
            <consortium name="Pathogen Informatics"/>
        </authorList>
    </citation>
    <scope>NUCLEOTIDE SEQUENCE [LARGE SCALE GENOMIC DNA]</scope>
</reference>
<evidence type="ECO:0000256" key="8">
    <source>
        <dbReference type="ARBA" id="ARBA00023212"/>
    </source>
</evidence>
<name>A0A158QGH9_RODNA</name>
<feature type="compositionally biased region" description="Polar residues" evidence="10">
    <location>
        <begin position="93"/>
        <end position="102"/>
    </location>
</feature>
<dbReference type="GO" id="GO:0005874">
    <property type="term" value="C:microtubule"/>
    <property type="evidence" value="ECO:0007669"/>
    <property type="project" value="UniProtKB-KW"/>
</dbReference>
<feature type="coiled-coil region" evidence="9">
    <location>
        <begin position="513"/>
        <end position="540"/>
    </location>
</feature>
<evidence type="ECO:0000256" key="3">
    <source>
        <dbReference type="ARBA" id="ARBA00016574"/>
    </source>
</evidence>
<keyword evidence="7 9" id="KW-0175">Coiled coil</keyword>
<dbReference type="SUPFAM" id="SSF74924">
    <property type="entry name" value="Cap-Gly domain"/>
    <property type="match status" value="1"/>
</dbReference>
<dbReference type="EMBL" id="UZAE01000021">
    <property type="protein sequence ID" value="VDN95969.1"/>
    <property type="molecule type" value="Genomic_DNA"/>
</dbReference>
<dbReference type="GO" id="GO:0030286">
    <property type="term" value="C:dynein complex"/>
    <property type="evidence" value="ECO:0007669"/>
    <property type="project" value="UniProtKB-KW"/>
</dbReference>
<evidence type="ECO:0000256" key="4">
    <source>
        <dbReference type="ARBA" id="ARBA00022490"/>
    </source>
</evidence>